<accession>A0A934V0F0</accession>
<feature type="transmembrane region" description="Helical" evidence="7">
    <location>
        <begin position="596"/>
        <end position="617"/>
    </location>
</feature>
<keyword evidence="10" id="KW-1185">Reference proteome</keyword>
<dbReference type="Gene3D" id="1.10.3720.10">
    <property type="entry name" value="MetI-like"/>
    <property type="match status" value="2"/>
</dbReference>
<feature type="transmembrane region" description="Helical" evidence="7">
    <location>
        <begin position="21"/>
        <end position="38"/>
    </location>
</feature>
<dbReference type="PANTHER" id="PTHR47737:SF1">
    <property type="entry name" value="GLYCINE BETAINE_PROLINE BETAINE TRANSPORT SYSTEM PERMEASE PROTEIN PROW"/>
    <property type="match status" value="1"/>
</dbReference>
<dbReference type="Proteomes" id="UP000778970">
    <property type="component" value="Unassembled WGS sequence"/>
</dbReference>
<feature type="transmembrane region" description="Helical" evidence="7">
    <location>
        <begin position="113"/>
        <end position="132"/>
    </location>
</feature>
<evidence type="ECO:0000256" key="4">
    <source>
        <dbReference type="ARBA" id="ARBA00022692"/>
    </source>
</evidence>
<comment type="similarity">
    <text evidence="7">Belongs to the binding-protein-dependent transport system permease family.</text>
</comment>
<dbReference type="GO" id="GO:0005275">
    <property type="term" value="F:amine transmembrane transporter activity"/>
    <property type="evidence" value="ECO:0007669"/>
    <property type="project" value="TreeGrafter"/>
</dbReference>
<name>A0A934V0F0_9PROT</name>
<dbReference type="RefSeq" id="WP_037256141.1">
    <property type="nucleotide sequence ID" value="NZ_NRRE01000026.1"/>
</dbReference>
<dbReference type="PANTHER" id="PTHR47737">
    <property type="entry name" value="GLYCINE BETAINE/PROLINE BETAINE TRANSPORT SYSTEM PERMEASE PROTEIN PROW"/>
    <property type="match status" value="1"/>
</dbReference>
<feature type="domain" description="ABC transmembrane type-1" evidence="8">
    <location>
        <begin position="477"/>
        <end position="656"/>
    </location>
</feature>
<gene>
    <name evidence="9" type="ORF">CKO21_12840</name>
</gene>
<dbReference type="GO" id="GO:0015871">
    <property type="term" value="P:choline transport"/>
    <property type="evidence" value="ECO:0007669"/>
    <property type="project" value="TreeGrafter"/>
</dbReference>
<dbReference type="EMBL" id="NRRE01000026">
    <property type="protein sequence ID" value="MBK1698127.1"/>
    <property type="molecule type" value="Genomic_DNA"/>
</dbReference>
<feature type="transmembrane region" description="Helical" evidence="7">
    <location>
        <begin position="362"/>
        <end position="384"/>
    </location>
</feature>
<keyword evidence="2 7" id="KW-0813">Transport</keyword>
<evidence type="ECO:0000256" key="6">
    <source>
        <dbReference type="ARBA" id="ARBA00023136"/>
    </source>
</evidence>
<reference evidence="9" key="2">
    <citation type="journal article" date="2020" name="Microorganisms">
        <title>Osmotic Adaptation and Compatible Solute Biosynthesis of Phototrophic Bacteria as Revealed from Genome Analyses.</title>
        <authorList>
            <person name="Imhoff J.F."/>
            <person name="Rahn T."/>
            <person name="Kunzel S."/>
            <person name="Keller A."/>
            <person name="Neulinger S.C."/>
        </authorList>
    </citation>
    <scope>NUCLEOTIDE SEQUENCE</scope>
    <source>
        <strain evidence="9">DSM 9154</strain>
    </source>
</reference>
<feature type="transmembrane region" description="Helical" evidence="7">
    <location>
        <begin position="481"/>
        <end position="505"/>
    </location>
</feature>
<evidence type="ECO:0000256" key="3">
    <source>
        <dbReference type="ARBA" id="ARBA00022475"/>
    </source>
</evidence>
<feature type="transmembrane region" description="Helical" evidence="7">
    <location>
        <begin position="637"/>
        <end position="656"/>
    </location>
</feature>
<feature type="transmembrane region" description="Helical" evidence="7">
    <location>
        <begin position="285"/>
        <end position="305"/>
    </location>
</feature>
<evidence type="ECO:0000313" key="10">
    <source>
        <dbReference type="Proteomes" id="UP000778970"/>
    </source>
</evidence>
<feature type="transmembrane region" description="Helical" evidence="7">
    <location>
        <begin position="163"/>
        <end position="185"/>
    </location>
</feature>
<feature type="transmembrane region" description="Helical" evidence="7">
    <location>
        <begin position="457"/>
        <end position="474"/>
    </location>
</feature>
<dbReference type="GO" id="GO:0043190">
    <property type="term" value="C:ATP-binding cassette (ABC) transporter complex"/>
    <property type="evidence" value="ECO:0007669"/>
    <property type="project" value="TreeGrafter"/>
</dbReference>
<protein>
    <submittedName>
        <fullName evidence="9">ABC transporter permease</fullName>
    </submittedName>
</protein>
<keyword evidence="3" id="KW-1003">Cell membrane</keyword>
<dbReference type="SUPFAM" id="SSF161098">
    <property type="entry name" value="MetI-like"/>
    <property type="match status" value="2"/>
</dbReference>
<comment type="subcellular location">
    <subcellularLocation>
        <location evidence="1 7">Cell membrane</location>
        <topology evidence="1 7">Multi-pass membrane protein</topology>
    </subcellularLocation>
</comment>
<dbReference type="InterPro" id="IPR000515">
    <property type="entry name" value="MetI-like"/>
</dbReference>
<dbReference type="PROSITE" id="PS50928">
    <property type="entry name" value="ABC_TM1"/>
    <property type="match status" value="2"/>
</dbReference>
<reference evidence="9" key="1">
    <citation type="submission" date="2017-08" db="EMBL/GenBank/DDBJ databases">
        <authorList>
            <person name="Imhoff J.F."/>
            <person name="Rahn T."/>
            <person name="Kuenzel S."/>
            <person name="Neulinger S.C."/>
        </authorList>
    </citation>
    <scope>NUCLEOTIDE SEQUENCE</scope>
    <source>
        <strain evidence="9">DSM 9154</strain>
    </source>
</reference>
<evidence type="ECO:0000256" key="7">
    <source>
        <dbReference type="RuleBase" id="RU363032"/>
    </source>
</evidence>
<proteinExistence type="inferred from homology"/>
<dbReference type="Pfam" id="PF00528">
    <property type="entry name" value="BPD_transp_1"/>
    <property type="match status" value="2"/>
</dbReference>
<feature type="transmembrane region" description="Helical" evidence="7">
    <location>
        <begin position="206"/>
        <end position="232"/>
    </location>
</feature>
<comment type="caution">
    <text evidence="9">The sequence shown here is derived from an EMBL/GenBank/DDBJ whole genome shotgun (WGS) entry which is preliminary data.</text>
</comment>
<sequence length="670" mass="72291">MTALSESGLTARPRHLRPAGLLPWAGALAVLAALWLAGSQAGWLNSYPDAWILPLRDWISEAMRWLVKDATFGLFTFKELTRAFAWLLDLPLQACLILLARGVTIPLGGQAELLIPPLSWLGVTGALVWTAWRVGDAKLAALIVTCFGYLAVFGQWHSAMVTLSSILVAVPVGILGGAALGILGYRSRTAERALTPVLDLMQTVPVFAYLVPVLFLFGFGPVSAMIATIIYAMPPMVRVTMMALRAVPAEVLEFGRMAGCTQRQMLWKVLLPSARHSLMVGVNQVIMLSLNMVIIASMIGAGGLGHDVLTSLRRLQIGDGLEAGVAITVLAISLDRLSQAIANRTSTPVHLQAGQSFARRHATWLGIAGVLGATYLLAFFVPALRSYPDWLTLDTGPLFDNLVQWINVHAYAYLDAVKSWLLIHVLIPFKRLLIDAPWPGVALLLAVAGWRIGGRRLGVMVALLAVFIAVTGNWEKAMVSAYLCGISVLLAMAIGVPIGVLAATSDRMHRIAQNAADTLQTLPSFVYLIPVVMLFQVGDFSAMIAITAYALAPAVRYTDHGLRGVPDEVIEASRMSGCRPWQLLWKVRLPLAMPEIMLGVNQTIMMALSMLVITALVGTRDLGQEVYIALTRADTGLGLVAGVCVAFLAIIADRLIGAWSHKRKQELGLA</sequence>
<dbReference type="AlphaFoldDB" id="A0A934V0F0"/>
<organism evidence="9 10">
    <name type="scientific">Rhodovibrio salinarum</name>
    <dbReference type="NCBI Taxonomy" id="1087"/>
    <lineage>
        <taxon>Bacteria</taxon>
        <taxon>Pseudomonadati</taxon>
        <taxon>Pseudomonadota</taxon>
        <taxon>Alphaproteobacteria</taxon>
        <taxon>Rhodospirillales</taxon>
        <taxon>Rhodovibrionaceae</taxon>
        <taxon>Rhodovibrio</taxon>
    </lineage>
</organism>
<feature type="domain" description="ABC transmembrane type-1" evidence="8">
    <location>
        <begin position="155"/>
        <end position="338"/>
    </location>
</feature>
<evidence type="ECO:0000256" key="5">
    <source>
        <dbReference type="ARBA" id="ARBA00022989"/>
    </source>
</evidence>
<dbReference type="CDD" id="cd06261">
    <property type="entry name" value="TM_PBP2"/>
    <property type="match status" value="2"/>
</dbReference>
<evidence type="ECO:0000313" key="9">
    <source>
        <dbReference type="EMBL" id="MBK1698127.1"/>
    </source>
</evidence>
<feature type="transmembrane region" description="Helical" evidence="7">
    <location>
        <begin position="139"/>
        <end position="157"/>
    </location>
</feature>
<dbReference type="FunFam" id="1.10.3720.10:FF:000001">
    <property type="entry name" value="Glycine betaine ABC transporter, permease"/>
    <property type="match status" value="2"/>
</dbReference>
<dbReference type="GO" id="GO:0031460">
    <property type="term" value="P:glycine betaine transport"/>
    <property type="evidence" value="ECO:0007669"/>
    <property type="project" value="TreeGrafter"/>
</dbReference>
<dbReference type="GO" id="GO:0015226">
    <property type="term" value="F:carnitine transmembrane transporter activity"/>
    <property type="evidence" value="ECO:0007669"/>
    <property type="project" value="TreeGrafter"/>
</dbReference>
<keyword evidence="4 7" id="KW-0812">Transmembrane</keyword>
<feature type="transmembrane region" description="Helical" evidence="7">
    <location>
        <begin position="525"/>
        <end position="552"/>
    </location>
</feature>
<evidence type="ECO:0000259" key="8">
    <source>
        <dbReference type="PROSITE" id="PS50928"/>
    </source>
</evidence>
<keyword evidence="5 7" id="KW-1133">Transmembrane helix</keyword>
<evidence type="ECO:0000256" key="1">
    <source>
        <dbReference type="ARBA" id="ARBA00004651"/>
    </source>
</evidence>
<dbReference type="InterPro" id="IPR035906">
    <property type="entry name" value="MetI-like_sf"/>
</dbReference>
<keyword evidence="6 7" id="KW-0472">Membrane</keyword>
<evidence type="ECO:0000256" key="2">
    <source>
        <dbReference type="ARBA" id="ARBA00022448"/>
    </source>
</evidence>